<organism evidence="2 3">
    <name type="scientific">Melipona quadrifasciata</name>
    <dbReference type="NCBI Taxonomy" id="166423"/>
    <lineage>
        <taxon>Eukaryota</taxon>
        <taxon>Metazoa</taxon>
        <taxon>Ecdysozoa</taxon>
        <taxon>Arthropoda</taxon>
        <taxon>Hexapoda</taxon>
        <taxon>Insecta</taxon>
        <taxon>Pterygota</taxon>
        <taxon>Neoptera</taxon>
        <taxon>Endopterygota</taxon>
        <taxon>Hymenoptera</taxon>
        <taxon>Apocrita</taxon>
        <taxon>Aculeata</taxon>
        <taxon>Apoidea</taxon>
        <taxon>Anthophila</taxon>
        <taxon>Apidae</taxon>
        <taxon>Melipona</taxon>
    </lineage>
</organism>
<gene>
    <name evidence="2" type="ORF">WN51_11618</name>
</gene>
<dbReference type="Proteomes" id="UP000053105">
    <property type="component" value="Unassembled WGS sequence"/>
</dbReference>
<evidence type="ECO:0000256" key="1">
    <source>
        <dbReference type="SAM" id="MobiDB-lite"/>
    </source>
</evidence>
<evidence type="ECO:0000313" key="3">
    <source>
        <dbReference type="Proteomes" id="UP000053105"/>
    </source>
</evidence>
<dbReference type="AlphaFoldDB" id="A0A0M9A370"/>
<name>A0A0M9A370_9HYME</name>
<dbReference type="EMBL" id="KQ435750">
    <property type="protein sequence ID" value="KOX76287.1"/>
    <property type="molecule type" value="Genomic_DNA"/>
</dbReference>
<reference evidence="2 3" key="1">
    <citation type="submission" date="2015-07" db="EMBL/GenBank/DDBJ databases">
        <title>The genome of Melipona quadrifasciata.</title>
        <authorList>
            <person name="Pan H."/>
            <person name="Kapheim K."/>
        </authorList>
    </citation>
    <scope>NUCLEOTIDE SEQUENCE [LARGE SCALE GENOMIC DNA]</scope>
    <source>
        <strain evidence="2">0111107301</strain>
        <tissue evidence="2">Whole body</tissue>
    </source>
</reference>
<feature type="compositionally biased region" description="Basic residues" evidence="1">
    <location>
        <begin position="22"/>
        <end position="32"/>
    </location>
</feature>
<accession>A0A0M9A370</accession>
<keyword evidence="3" id="KW-1185">Reference proteome</keyword>
<evidence type="ECO:0000313" key="2">
    <source>
        <dbReference type="EMBL" id="KOX76287.1"/>
    </source>
</evidence>
<proteinExistence type="predicted"/>
<feature type="compositionally biased region" description="Low complexity" evidence="1">
    <location>
        <begin position="1"/>
        <end position="18"/>
    </location>
</feature>
<sequence length="346" mass="39837">MSSIRSSWFSSSFSSPRSSDGRRRRGEKKTPRRTQAALPSNECGWVRLPAGYVEQSDVEGKQHQRLEFLLFLSSNVIKGSQRSCEERGKHSINFTRAAIPVLCGGRSHNASEDGNSFQRGLNVFKMYLNSLPSARKYATGDLERVFETNDEKLALGIKAMLKHRTSTMYRSIRGMSSQTDMDDVFLARQRFLSTLVENPTLRQPPIGQNSESKLWFSANQGICIVYCLILIATARLDNSYSGNIVDVRFRLGTYVVVKADNEASTRFWMRIRRMSRWFRCPNDKQWGINNPTTQLTFQMKDFSKKNYKKRYVILETDFKSSLDFKELASWKIILTYSNYLLLELEA</sequence>
<protein>
    <submittedName>
        <fullName evidence="2">Uncharacterized protein</fullName>
    </submittedName>
</protein>
<feature type="region of interest" description="Disordered" evidence="1">
    <location>
        <begin position="1"/>
        <end position="38"/>
    </location>
</feature>